<dbReference type="PANTHER" id="PTHR24098">
    <property type="entry name" value="OUTER SEGMENT 5"/>
    <property type="match status" value="1"/>
</dbReference>
<dbReference type="HOGENOM" id="CLU_024638_1_0_1"/>
<evidence type="ECO:0008006" key="9">
    <source>
        <dbReference type="Google" id="ProtNLM"/>
    </source>
</evidence>
<evidence type="ECO:0000313" key="7">
    <source>
        <dbReference type="EMBL" id="EDV28474.1"/>
    </source>
</evidence>
<dbReference type="KEGG" id="tad:TRIADDRAFT_49567"/>
<dbReference type="InterPro" id="IPR015943">
    <property type="entry name" value="WD40/YVTN_repeat-like_dom_sf"/>
</dbReference>
<accession>B3RIZ0</accession>
<dbReference type="InParanoid" id="B3RIZ0"/>
<evidence type="ECO:0000256" key="4">
    <source>
        <dbReference type="PROSITE-ProRule" id="PRU00221"/>
    </source>
</evidence>
<dbReference type="InterPro" id="IPR056456">
    <property type="entry name" value="Beta-prop_IFT80_2nd"/>
</dbReference>
<dbReference type="FunFam" id="1.25.40.470:FF:000007">
    <property type="entry name" value="Intraflagellar transport 80 homolog (Chlamydomonas)"/>
    <property type="match status" value="1"/>
</dbReference>
<protein>
    <recommendedName>
        <fullName evidence="9">Intraflagellar transport protein 80 homolog</fullName>
    </recommendedName>
</protein>
<dbReference type="GeneID" id="6749690"/>
<feature type="domain" description="IFT80 second beta-propeller" evidence="5">
    <location>
        <begin position="304"/>
        <end position="591"/>
    </location>
</feature>
<gene>
    <name evidence="7" type="ORF">TRIADDRAFT_49567</name>
</gene>
<evidence type="ECO:0000256" key="2">
    <source>
        <dbReference type="ARBA" id="ARBA00023069"/>
    </source>
</evidence>
<sequence>MRFKISHLNEQHHILFYQKLTTCLGWITADELYSCGDDHQMLKWSLLSEDTKQVAKLPAEIYATDMHWFPKLISGKKQSQPEILALGSTDGKLHLISKNGRVEKSVDAHKGAVLATRWSYDGSALVTAGEDGHVKIWSRSGMLRSTLNQAASPVYSTVWSPDSDQVLHTFGKELIIKPLQPTSKPIQWKAHDGVILKADWNPINNLIISGGEDCKYKVWDSYGRLLYASQAHEFPVTSLSWSPDGELFAVGLFNTLRLCDRRGWSYSMDKLNTGSIFSIAWSSDGTQLAGACGNGQVIFANVVERRLEWKNFEITITDSKTINVNDVSNDSKEILDFRDRIIKTSLSHDHLLVTTTTQCYIYSCKNWNTPIIIDLKDSTVSLILQSEKYFLFVDNINGIQIYSYEGRLVSSPKLIGVRTDLLNKHTVSLSNDTLAVRDVKDERLIYLFETASGKAVGSGKPIQHQLEIIETCLDQCGPAMERQLAIIDKNRDVYLAKVRRSEAAFIKLGTMVSSLAWNDACNMLAAIQDNHFTIWYYPSVVYADRDILHLTQYEKNASEFGKSPQILSFADNYCVMRRADGAVVTTCTSPYPAVLHEYANKNRWADAVKLCRFIKDPAMWACLAAMSAYAKDLSTAEIAYAAIDEVDKVQYITYIKDIPSREGRNAAMALFCRQSAEAESILLQAGLIYRAIEMHINNHNWERALDLAIKNKTHVDTVLAFRQKYLSKLKRQETDKKFAKYAQEVTIDWEKINAKIENELQKEKERPTTTKRK</sequence>
<dbReference type="FunFam" id="2.130.10.10:FF:000298">
    <property type="entry name" value="Intraflagellar transport 80 homolog (Chlamydomonas)"/>
    <property type="match status" value="1"/>
</dbReference>
<dbReference type="PROSITE" id="PS50294">
    <property type="entry name" value="WD_REPEATS_REGION"/>
    <property type="match status" value="2"/>
</dbReference>
<keyword evidence="3" id="KW-0966">Cell projection</keyword>
<dbReference type="STRING" id="10228.B3RIZ0"/>
<reference evidence="7 8" key="1">
    <citation type="journal article" date="2008" name="Nature">
        <title>The Trichoplax genome and the nature of placozoans.</title>
        <authorList>
            <person name="Srivastava M."/>
            <person name="Begovic E."/>
            <person name="Chapman J."/>
            <person name="Putnam N.H."/>
            <person name="Hellsten U."/>
            <person name="Kawashima T."/>
            <person name="Kuo A."/>
            <person name="Mitros T."/>
            <person name="Salamov A."/>
            <person name="Carpenter M.L."/>
            <person name="Signorovitch A.Y."/>
            <person name="Moreno M.A."/>
            <person name="Kamm K."/>
            <person name="Grimwood J."/>
            <person name="Schmutz J."/>
            <person name="Shapiro H."/>
            <person name="Grigoriev I.V."/>
            <person name="Buss L.W."/>
            <person name="Schierwater B."/>
            <person name="Dellaporta S.L."/>
            <person name="Rokhsar D.S."/>
        </authorList>
    </citation>
    <scope>NUCLEOTIDE SEQUENCE [LARGE SCALE GENOMIC DNA]</scope>
    <source>
        <strain evidence="7 8">Grell-BS-1999</strain>
    </source>
</reference>
<dbReference type="PhylomeDB" id="B3RIZ0"/>
<feature type="domain" description="IFT80/172/WDR35 TPR" evidence="6">
    <location>
        <begin position="619"/>
        <end position="765"/>
    </location>
</feature>
<dbReference type="Gene3D" id="2.130.10.10">
    <property type="entry name" value="YVTN repeat-like/Quinoprotein amine dehydrogenase"/>
    <property type="match status" value="2"/>
</dbReference>
<keyword evidence="2" id="KW-0969">Cilium</keyword>
<comment type="subcellular location">
    <subcellularLocation>
        <location evidence="1">Cell projection</location>
        <location evidence="1">Cilium</location>
    </subcellularLocation>
</comment>
<proteinExistence type="predicted"/>
<dbReference type="CTD" id="6749690"/>
<dbReference type="Pfam" id="PF00400">
    <property type="entry name" value="WD40"/>
    <property type="match status" value="3"/>
</dbReference>
<feature type="repeat" description="WD" evidence="4">
    <location>
        <begin position="188"/>
        <end position="220"/>
    </location>
</feature>
<dbReference type="InterPro" id="IPR036322">
    <property type="entry name" value="WD40_repeat_dom_sf"/>
</dbReference>
<evidence type="ECO:0000259" key="5">
    <source>
        <dbReference type="Pfam" id="PF23335"/>
    </source>
</evidence>
<dbReference type="SUPFAM" id="SSF50978">
    <property type="entry name" value="WD40 repeat-like"/>
    <property type="match status" value="2"/>
</dbReference>
<feature type="repeat" description="WD" evidence="4">
    <location>
        <begin position="106"/>
        <end position="138"/>
    </location>
</feature>
<dbReference type="PANTHER" id="PTHR24098:SF0">
    <property type="entry name" value="OUTER SEGMENT 5"/>
    <property type="match status" value="1"/>
</dbReference>
<dbReference type="GO" id="GO:0005929">
    <property type="term" value="C:cilium"/>
    <property type="evidence" value="ECO:0000318"/>
    <property type="project" value="GO_Central"/>
</dbReference>
<dbReference type="FunFam" id="2.130.10.10:FF:001470">
    <property type="entry name" value="Protein CBR-CHE-2"/>
    <property type="match status" value="1"/>
</dbReference>
<name>B3RIZ0_TRIAD</name>
<dbReference type="Pfam" id="PF23387">
    <property type="entry name" value="TPR_IFT80_172"/>
    <property type="match status" value="1"/>
</dbReference>
<evidence type="ECO:0000256" key="1">
    <source>
        <dbReference type="ARBA" id="ARBA00004138"/>
    </source>
</evidence>
<evidence type="ECO:0000256" key="3">
    <source>
        <dbReference type="ARBA" id="ARBA00023273"/>
    </source>
</evidence>
<dbReference type="GO" id="GO:0030992">
    <property type="term" value="C:intraciliary transport particle B"/>
    <property type="evidence" value="ECO:0000318"/>
    <property type="project" value="GO_Central"/>
</dbReference>
<evidence type="ECO:0000259" key="6">
    <source>
        <dbReference type="Pfam" id="PF23387"/>
    </source>
</evidence>
<dbReference type="InterPro" id="IPR001680">
    <property type="entry name" value="WD40_rpt"/>
</dbReference>
<dbReference type="GO" id="GO:0060271">
    <property type="term" value="P:cilium assembly"/>
    <property type="evidence" value="ECO:0000318"/>
    <property type="project" value="GO_Central"/>
</dbReference>
<organism evidence="7 8">
    <name type="scientific">Trichoplax adhaerens</name>
    <name type="common">Trichoplax reptans</name>
    <dbReference type="NCBI Taxonomy" id="10228"/>
    <lineage>
        <taxon>Eukaryota</taxon>
        <taxon>Metazoa</taxon>
        <taxon>Placozoa</taxon>
        <taxon>Uniplacotomia</taxon>
        <taxon>Trichoplacea</taxon>
        <taxon>Trichoplacidae</taxon>
        <taxon>Trichoplax</taxon>
    </lineage>
</organism>
<dbReference type="PROSITE" id="PS50082">
    <property type="entry name" value="WD_REPEATS_2"/>
    <property type="match status" value="2"/>
</dbReference>
<dbReference type="AlphaFoldDB" id="B3RIZ0"/>
<dbReference type="Gene3D" id="1.25.40.470">
    <property type="match status" value="1"/>
</dbReference>
<dbReference type="InterPro" id="IPR056157">
    <property type="entry name" value="TPR_IFT80_172_dom"/>
</dbReference>
<dbReference type="OMA" id="WDAQGAN"/>
<dbReference type="eggNOG" id="KOG1524">
    <property type="taxonomic scope" value="Eukaryota"/>
</dbReference>
<keyword evidence="8" id="KW-1185">Reference proteome</keyword>
<dbReference type="SMART" id="SM00320">
    <property type="entry name" value="WD40"/>
    <property type="match status" value="6"/>
</dbReference>
<dbReference type="Proteomes" id="UP000009022">
    <property type="component" value="Unassembled WGS sequence"/>
</dbReference>
<dbReference type="OrthoDB" id="408728at2759"/>
<dbReference type="EMBL" id="DS985241">
    <property type="protein sequence ID" value="EDV28474.1"/>
    <property type="molecule type" value="Genomic_DNA"/>
</dbReference>
<evidence type="ECO:0000313" key="8">
    <source>
        <dbReference type="Proteomes" id="UP000009022"/>
    </source>
</evidence>
<keyword evidence="4" id="KW-0853">WD repeat</keyword>
<dbReference type="FunCoup" id="B3RIZ0">
    <property type="interactions" value="1208"/>
</dbReference>
<dbReference type="RefSeq" id="XP_002107676.1">
    <property type="nucleotide sequence ID" value="XM_002107640.1"/>
</dbReference>
<dbReference type="Pfam" id="PF23335">
    <property type="entry name" value="Beta-prop_IFT80_2nd"/>
    <property type="match status" value="1"/>
</dbReference>